<dbReference type="WBParaSite" id="maker-unitig_40967-snap-gene-0.1-mRNA-1">
    <property type="protein sequence ID" value="maker-unitig_40967-snap-gene-0.1-mRNA-1"/>
    <property type="gene ID" value="maker-unitig_40967-snap-gene-0.1"/>
</dbReference>
<evidence type="ECO:0000313" key="2">
    <source>
        <dbReference type="Proteomes" id="UP000095280"/>
    </source>
</evidence>
<keyword evidence="2" id="KW-1185">Reference proteome</keyword>
<name>A0A1I8FP78_9PLAT</name>
<proteinExistence type="predicted"/>
<organism evidence="2 3">
    <name type="scientific">Macrostomum lignano</name>
    <dbReference type="NCBI Taxonomy" id="282301"/>
    <lineage>
        <taxon>Eukaryota</taxon>
        <taxon>Metazoa</taxon>
        <taxon>Spiralia</taxon>
        <taxon>Lophotrochozoa</taxon>
        <taxon>Platyhelminthes</taxon>
        <taxon>Rhabditophora</taxon>
        <taxon>Macrostomorpha</taxon>
        <taxon>Macrostomida</taxon>
        <taxon>Macrostomidae</taxon>
        <taxon>Macrostomum</taxon>
    </lineage>
</organism>
<accession>A0A1I8FP78</accession>
<protein>
    <submittedName>
        <fullName evidence="3">tRNA-uridine aminocarboxypropyltransferase</fullName>
    </submittedName>
</protein>
<sequence length="237" mass="26582">MLRLAICLQLEQHRSIRQAETTSYQGGADVDDDLAKQPFLQLMAAPLGQQQQQQPGFCSLERRPHLLLLVVRRHSPSSTAARSASAGVHHGGPGLNRCCHGYASDCAGLLANGSNSTDKNGTDERPQLAEFSSDHPATEVAGPPLASSSPSPPLPFLFLLDSRWAKHQLLSRKTAVERRVLQRECHRRASRQQSDRHQKAYGRFRAQFRILVRIRRRGDFSVEVLSHRRQKRLRFGI</sequence>
<evidence type="ECO:0000256" key="1">
    <source>
        <dbReference type="SAM" id="MobiDB-lite"/>
    </source>
</evidence>
<reference evidence="3" key="1">
    <citation type="submission" date="2016-11" db="UniProtKB">
        <authorList>
            <consortium name="WormBaseParasite"/>
        </authorList>
    </citation>
    <scope>IDENTIFICATION</scope>
</reference>
<feature type="compositionally biased region" description="Basic and acidic residues" evidence="1">
    <location>
        <begin position="120"/>
        <end position="137"/>
    </location>
</feature>
<feature type="region of interest" description="Disordered" evidence="1">
    <location>
        <begin position="116"/>
        <end position="150"/>
    </location>
</feature>
<dbReference type="AlphaFoldDB" id="A0A1I8FP78"/>
<evidence type="ECO:0000313" key="3">
    <source>
        <dbReference type="WBParaSite" id="maker-unitig_40967-snap-gene-0.1-mRNA-1"/>
    </source>
</evidence>
<dbReference type="Proteomes" id="UP000095280">
    <property type="component" value="Unplaced"/>
</dbReference>